<feature type="compositionally biased region" description="Polar residues" evidence="1">
    <location>
        <begin position="228"/>
        <end position="248"/>
    </location>
</feature>
<proteinExistence type="predicted"/>
<dbReference type="AlphaFoldDB" id="A0A9W8E1Z7"/>
<protein>
    <submittedName>
        <fullName evidence="2">Uncharacterized protein</fullName>
    </submittedName>
</protein>
<evidence type="ECO:0000313" key="3">
    <source>
        <dbReference type="Proteomes" id="UP001150569"/>
    </source>
</evidence>
<name>A0A9W8E1Z7_9FUNG</name>
<evidence type="ECO:0000313" key="2">
    <source>
        <dbReference type="EMBL" id="KAJ1928445.1"/>
    </source>
</evidence>
<keyword evidence="3" id="KW-1185">Reference proteome</keyword>
<evidence type="ECO:0000256" key="1">
    <source>
        <dbReference type="SAM" id="MobiDB-lite"/>
    </source>
</evidence>
<organism evidence="2 3">
    <name type="scientific">Tieghemiomyces parasiticus</name>
    <dbReference type="NCBI Taxonomy" id="78921"/>
    <lineage>
        <taxon>Eukaryota</taxon>
        <taxon>Fungi</taxon>
        <taxon>Fungi incertae sedis</taxon>
        <taxon>Zoopagomycota</taxon>
        <taxon>Kickxellomycotina</taxon>
        <taxon>Dimargaritomycetes</taxon>
        <taxon>Dimargaritales</taxon>
        <taxon>Dimargaritaceae</taxon>
        <taxon>Tieghemiomyces</taxon>
    </lineage>
</organism>
<sequence length="427" mass="45288">MFEQLRTSLAGRFGIGNQYTPMRVASRPDHTELPGHSEVDELSGLLEETLDGLGVKSNLSRRRSIYGGLRKPKSLSALKSAAADGSVKPTAHTKVIGKIGKSPLAQNTVMSAINGDGIDSKGKANTFEPQKQKRKTSLRQYLNQTDNYVVVAELPNRVQYTHQQRSLSNIPAASDTETVLNAVEPHRSAFEIPRRVRLPADSRSGTAPLNYPYSTEDDEEDEEDVTTGLLQSSSHGETCRLLSSSSPATPGGADCSQAIRNPTAGQRGFSTSNPFVKRFTSATGKFTTTTTKSLRGQPSAADLGAEAATCPEAMLAAQRAYSQALKHTNDSQTALKAAAAAATAALIMSRQSSITSTTTAATATSRNSKPLPSIPATKLGTETNSRGGGLASQSSSTALYSHRTESDYNLVVASECSSVKKALLSSY</sequence>
<gene>
    <name evidence="2" type="ORF">IWQ60_002057</name>
</gene>
<comment type="caution">
    <text evidence="2">The sequence shown here is derived from an EMBL/GenBank/DDBJ whole genome shotgun (WGS) entry which is preliminary data.</text>
</comment>
<accession>A0A9W8E1Z7</accession>
<dbReference type="EMBL" id="JANBPT010000073">
    <property type="protein sequence ID" value="KAJ1928445.1"/>
    <property type="molecule type" value="Genomic_DNA"/>
</dbReference>
<feature type="region of interest" description="Disordered" evidence="1">
    <location>
        <begin position="199"/>
        <end position="272"/>
    </location>
</feature>
<feature type="compositionally biased region" description="Acidic residues" evidence="1">
    <location>
        <begin position="215"/>
        <end position="225"/>
    </location>
</feature>
<feature type="region of interest" description="Disordered" evidence="1">
    <location>
        <begin position="357"/>
        <end position="396"/>
    </location>
</feature>
<feature type="compositionally biased region" description="Polar residues" evidence="1">
    <location>
        <begin position="380"/>
        <end position="396"/>
    </location>
</feature>
<feature type="compositionally biased region" description="Polar residues" evidence="1">
    <location>
        <begin position="258"/>
        <end position="272"/>
    </location>
</feature>
<reference evidence="2" key="1">
    <citation type="submission" date="2022-07" db="EMBL/GenBank/DDBJ databases">
        <title>Phylogenomic reconstructions and comparative analyses of Kickxellomycotina fungi.</title>
        <authorList>
            <person name="Reynolds N.K."/>
            <person name="Stajich J.E."/>
            <person name="Barry K."/>
            <person name="Grigoriev I.V."/>
            <person name="Crous P."/>
            <person name="Smith M.E."/>
        </authorList>
    </citation>
    <scope>NUCLEOTIDE SEQUENCE</scope>
    <source>
        <strain evidence="2">RSA 861</strain>
    </source>
</reference>
<dbReference type="Proteomes" id="UP001150569">
    <property type="component" value="Unassembled WGS sequence"/>
</dbReference>